<evidence type="ECO:0000256" key="2">
    <source>
        <dbReference type="ARBA" id="ARBA00022448"/>
    </source>
</evidence>
<dbReference type="CDD" id="cd06173">
    <property type="entry name" value="MFS_MefA_like"/>
    <property type="match status" value="1"/>
</dbReference>
<evidence type="ECO:0000256" key="7">
    <source>
        <dbReference type="SAM" id="Phobius"/>
    </source>
</evidence>
<dbReference type="GO" id="GO:0022857">
    <property type="term" value="F:transmembrane transporter activity"/>
    <property type="evidence" value="ECO:0007669"/>
    <property type="project" value="InterPro"/>
</dbReference>
<dbReference type="Pfam" id="PF05977">
    <property type="entry name" value="MFS_3"/>
    <property type="match status" value="1"/>
</dbReference>
<dbReference type="InterPro" id="IPR036259">
    <property type="entry name" value="MFS_trans_sf"/>
</dbReference>
<dbReference type="InterPro" id="IPR010290">
    <property type="entry name" value="TM_effector"/>
</dbReference>
<reference evidence="9 10" key="1">
    <citation type="submission" date="2016-10" db="EMBL/GenBank/DDBJ databases">
        <authorList>
            <person name="de Groot N.N."/>
        </authorList>
    </citation>
    <scope>NUCLEOTIDE SEQUENCE [LARGE SCALE GENOMIC DNA]</scope>
    <source>
        <strain evidence="9 10">CGMCC 1.5070</strain>
    </source>
</reference>
<dbReference type="SUPFAM" id="SSF103473">
    <property type="entry name" value="MFS general substrate transporter"/>
    <property type="match status" value="1"/>
</dbReference>
<dbReference type="PANTHER" id="PTHR23513">
    <property type="entry name" value="INTEGRAL MEMBRANE EFFLUX PROTEIN-RELATED"/>
    <property type="match status" value="1"/>
</dbReference>
<keyword evidence="2" id="KW-0813">Transport</keyword>
<keyword evidence="5 7" id="KW-1133">Transmembrane helix</keyword>
<dbReference type="AlphaFoldDB" id="A0A1H8BLW2"/>
<dbReference type="PROSITE" id="PS50850">
    <property type="entry name" value="MFS"/>
    <property type="match status" value="1"/>
</dbReference>
<evidence type="ECO:0000256" key="5">
    <source>
        <dbReference type="ARBA" id="ARBA00022989"/>
    </source>
</evidence>
<name>A0A1H8BLW2_9FIRM</name>
<feature type="transmembrane region" description="Helical" evidence="7">
    <location>
        <begin position="283"/>
        <end position="302"/>
    </location>
</feature>
<gene>
    <name evidence="9" type="ORF">SAMN05216180_1987</name>
</gene>
<evidence type="ECO:0000313" key="10">
    <source>
        <dbReference type="Proteomes" id="UP000199158"/>
    </source>
</evidence>
<feature type="transmembrane region" description="Helical" evidence="7">
    <location>
        <begin position="167"/>
        <end position="186"/>
    </location>
</feature>
<feature type="transmembrane region" description="Helical" evidence="7">
    <location>
        <begin position="345"/>
        <end position="364"/>
    </location>
</feature>
<accession>A0A1H8BLW2</accession>
<feature type="transmembrane region" description="Helical" evidence="7">
    <location>
        <begin position="255"/>
        <end position="276"/>
    </location>
</feature>
<sequence>MPQNWKTKFILLWSGQAVSILTSSILQMAIVWYLTEKTGSAAILSFATLIGFLPQAILGTFIGVYIDRYNRKTIMILSDLFIAGASLILVVVGFWGEIPIWLIIVVLFIRSIGTAFHYPSLQAVTPLIVPKDQLTKYAGYSQSFESVSMVASPAISAVLFGLWDLNIIILLDVFGAMFAVFMLCIVEIPKLTARAECATPHVIKEVREGLSILNKEPGTTALLAISALYAVIYFPIGTLYPLITMTYFGGTFTQSSVVEVVFSFGMLTGSLLLGILGRKINKIRAISGSIAVYGAGVLLTGLLPPNGFYVFIILSAIMGVSVPFYTGVEISILQMKIKEEYLGRILSLSASISMVAMPLGLVLSGTFAEVIGVEKWFLFSGIFTLILAVVSLIIPSLKHCCDN</sequence>
<evidence type="ECO:0000256" key="6">
    <source>
        <dbReference type="ARBA" id="ARBA00023136"/>
    </source>
</evidence>
<evidence type="ECO:0000256" key="1">
    <source>
        <dbReference type="ARBA" id="ARBA00004651"/>
    </source>
</evidence>
<feature type="transmembrane region" description="Helical" evidence="7">
    <location>
        <begin position="12"/>
        <end position="35"/>
    </location>
</feature>
<dbReference type="RefSeq" id="WP_092754054.1">
    <property type="nucleotide sequence ID" value="NZ_FOCG01000001.1"/>
</dbReference>
<evidence type="ECO:0000259" key="8">
    <source>
        <dbReference type="PROSITE" id="PS50850"/>
    </source>
</evidence>
<protein>
    <submittedName>
        <fullName evidence="9">MFS transporter, DHA3 family, macrolide efflux protein</fullName>
    </submittedName>
</protein>
<feature type="transmembrane region" description="Helical" evidence="7">
    <location>
        <begin position="376"/>
        <end position="397"/>
    </location>
</feature>
<comment type="subcellular location">
    <subcellularLocation>
        <location evidence="1">Cell membrane</location>
        <topology evidence="1">Multi-pass membrane protein</topology>
    </subcellularLocation>
</comment>
<dbReference type="InterPro" id="IPR020846">
    <property type="entry name" value="MFS_dom"/>
</dbReference>
<dbReference type="Proteomes" id="UP000199158">
    <property type="component" value="Unassembled WGS sequence"/>
</dbReference>
<dbReference type="STRING" id="474960.SAMN05216180_1987"/>
<keyword evidence="6 7" id="KW-0472">Membrane</keyword>
<dbReference type="OrthoDB" id="9775268at2"/>
<feature type="transmembrane region" description="Helical" evidence="7">
    <location>
        <begin position="221"/>
        <end position="243"/>
    </location>
</feature>
<keyword evidence="4 7" id="KW-0812">Transmembrane</keyword>
<dbReference type="Gene3D" id="1.20.1250.20">
    <property type="entry name" value="MFS general substrate transporter like domains"/>
    <property type="match status" value="1"/>
</dbReference>
<feature type="transmembrane region" description="Helical" evidence="7">
    <location>
        <begin position="41"/>
        <end position="66"/>
    </location>
</feature>
<dbReference type="GO" id="GO:0005886">
    <property type="term" value="C:plasma membrane"/>
    <property type="evidence" value="ECO:0007669"/>
    <property type="project" value="UniProtKB-SubCell"/>
</dbReference>
<evidence type="ECO:0000256" key="3">
    <source>
        <dbReference type="ARBA" id="ARBA00022475"/>
    </source>
</evidence>
<keyword evidence="10" id="KW-1185">Reference proteome</keyword>
<feature type="domain" description="Major facilitator superfamily (MFS) profile" evidence="8">
    <location>
        <begin position="168"/>
        <end position="403"/>
    </location>
</feature>
<keyword evidence="3" id="KW-1003">Cell membrane</keyword>
<feature type="transmembrane region" description="Helical" evidence="7">
    <location>
        <begin position="308"/>
        <end position="333"/>
    </location>
</feature>
<dbReference type="EMBL" id="FOCG01000001">
    <property type="protein sequence ID" value="SEM83880.1"/>
    <property type="molecule type" value="Genomic_DNA"/>
</dbReference>
<organism evidence="9 10">
    <name type="scientific">Hydrogenoanaerobacterium saccharovorans</name>
    <dbReference type="NCBI Taxonomy" id="474960"/>
    <lineage>
        <taxon>Bacteria</taxon>
        <taxon>Bacillati</taxon>
        <taxon>Bacillota</taxon>
        <taxon>Clostridia</taxon>
        <taxon>Eubacteriales</taxon>
        <taxon>Oscillospiraceae</taxon>
        <taxon>Hydrogenoanaerobacterium</taxon>
    </lineage>
</organism>
<dbReference type="PANTHER" id="PTHR23513:SF6">
    <property type="entry name" value="MAJOR FACILITATOR SUPERFAMILY ASSOCIATED DOMAIN-CONTAINING PROTEIN"/>
    <property type="match status" value="1"/>
</dbReference>
<evidence type="ECO:0000313" key="9">
    <source>
        <dbReference type="EMBL" id="SEM83880.1"/>
    </source>
</evidence>
<proteinExistence type="predicted"/>
<evidence type="ECO:0000256" key="4">
    <source>
        <dbReference type="ARBA" id="ARBA00022692"/>
    </source>
</evidence>